<gene>
    <name evidence="1" type="ORF">BpHYR1_020154</name>
</gene>
<dbReference type="EMBL" id="REGN01008324">
    <property type="protein sequence ID" value="RNA03847.1"/>
    <property type="molecule type" value="Genomic_DNA"/>
</dbReference>
<comment type="caution">
    <text evidence="1">The sequence shown here is derived from an EMBL/GenBank/DDBJ whole genome shotgun (WGS) entry which is preliminary data.</text>
</comment>
<dbReference type="Proteomes" id="UP000276133">
    <property type="component" value="Unassembled WGS sequence"/>
</dbReference>
<protein>
    <submittedName>
        <fullName evidence="1">Uncharacterized protein</fullName>
    </submittedName>
</protein>
<reference evidence="1 2" key="1">
    <citation type="journal article" date="2018" name="Sci. Rep.">
        <title>Genomic signatures of local adaptation to the degree of environmental predictability in rotifers.</title>
        <authorList>
            <person name="Franch-Gras L."/>
            <person name="Hahn C."/>
            <person name="Garcia-Roger E.M."/>
            <person name="Carmona M.J."/>
            <person name="Serra M."/>
            <person name="Gomez A."/>
        </authorList>
    </citation>
    <scope>NUCLEOTIDE SEQUENCE [LARGE SCALE GENOMIC DNA]</scope>
    <source>
        <strain evidence="1">HYR1</strain>
    </source>
</reference>
<dbReference type="AlphaFoldDB" id="A0A3M7PXJ9"/>
<proteinExistence type="predicted"/>
<sequence length="115" mass="13530">MSAQKWIEVGWHKFCIVRSVLSPVGHVTDQFERVLFRTSPQQITPSYITSYNQTPLLKSLSIEFNLNLPLVKYINRVINIWLDMLNCGEFFFPIYQRKTVCINCFYSNIFVSTKN</sequence>
<name>A0A3M7PXJ9_BRAPC</name>
<organism evidence="1 2">
    <name type="scientific">Brachionus plicatilis</name>
    <name type="common">Marine rotifer</name>
    <name type="synonym">Brachionus muelleri</name>
    <dbReference type="NCBI Taxonomy" id="10195"/>
    <lineage>
        <taxon>Eukaryota</taxon>
        <taxon>Metazoa</taxon>
        <taxon>Spiralia</taxon>
        <taxon>Gnathifera</taxon>
        <taxon>Rotifera</taxon>
        <taxon>Eurotatoria</taxon>
        <taxon>Monogononta</taxon>
        <taxon>Pseudotrocha</taxon>
        <taxon>Ploima</taxon>
        <taxon>Brachionidae</taxon>
        <taxon>Brachionus</taxon>
    </lineage>
</organism>
<keyword evidence="2" id="KW-1185">Reference proteome</keyword>
<accession>A0A3M7PXJ9</accession>
<evidence type="ECO:0000313" key="1">
    <source>
        <dbReference type="EMBL" id="RNA03847.1"/>
    </source>
</evidence>
<evidence type="ECO:0000313" key="2">
    <source>
        <dbReference type="Proteomes" id="UP000276133"/>
    </source>
</evidence>